<reference evidence="1 2" key="1">
    <citation type="submission" date="2019-02" db="EMBL/GenBank/DDBJ databases">
        <title>Deep-cultivation of Planctomycetes and their phenomic and genomic characterization uncovers novel biology.</title>
        <authorList>
            <person name="Wiegand S."/>
            <person name="Jogler M."/>
            <person name="Boedeker C."/>
            <person name="Pinto D."/>
            <person name="Vollmers J."/>
            <person name="Rivas-Marin E."/>
            <person name="Kohn T."/>
            <person name="Peeters S.H."/>
            <person name="Heuer A."/>
            <person name="Rast P."/>
            <person name="Oberbeckmann S."/>
            <person name="Bunk B."/>
            <person name="Jeske O."/>
            <person name="Meyerdierks A."/>
            <person name="Storesund J.E."/>
            <person name="Kallscheuer N."/>
            <person name="Luecker S."/>
            <person name="Lage O.M."/>
            <person name="Pohl T."/>
            <person name="Merkel B.J."/>
            <person name="Hornburger P."/>
            <person name="Mueller R.-W."/>
            <person name="Bruemmer F."/>
            <person name="Labrenz M."/>
            <person name="Spormann A.M."/>
            <person name="Op den Camp H."/>
            <person name="Overmann J."/>
            <person name="Amann R."/>
            <person name="Jetten M.S.M."/>
            <person name="Mascher T."/>
            <person name="Medema M.H."/>
            <person name="Devos D.P."/>
            <person name="Kaster A.-K."/>
            <person name="Ovreas L."/>
            <person name="Rohde M."/>
            <person name="Galperin M.Y."/>
            <person name="Jogler C."/>
        </authorList>
    </citation>
    <scope>NUCLEOTIDE SEQUENCE [LARGE SCALE GENOMIC DNA]</scope>
    <source>
        <strain evidence="1 2">V22</strain>
    </source>
</reference>
<evidence type="ECO:0000313" key="2">
    <source>
        <dbReference type="Proteomes" id="UP000319976"/>
    </source>
</evidence>
<organism evidence="1 2">
    <name type="scientific">Calycomorphotria hydatis</name>
    <dbReference type="NCBI Taxonomy" id="2528027"/>
    <lineage>
        <taxon>Bacteria</taxon>
        <taxon>Pseudomonadati</taxon>
        <taxon>Planctomycetota</taxon>
        <taxon>Planctomycetia</taxon>
        <taxon>Planctomycetales</taxon>
        <taxon>Planctomycetaceae</taxon>
        <taxon>Calycomorphotria</taxon>
    </lineage>
</organism>
<evidence type="ECO:0000313" key="1">
    <source>
        <dbReference type="EMBL" id="QDT65249.1"/>
    </source>
</evidence>
<gene>
    <name evidence="1" type="ORF">V22_24960</name>
</gene>
<proteinExistence type="predicted"/>
<dbReference type="OrthoDB" id="9553489at2"/>
<dbReference type="AlphaFoldDB" id="A0A517TA55"/>
<keyword evidence="2" id="KW-1185">Reference proteome</keyword>
<accession>A0A517TA55</accession>
<dbReference type="EMBL" id="CP036316">
    <property type="protein sequence ID" value="QDT65249.1"/>
    <property type="molecule type" value="Genomic_DNA"/>
</dbReference>
<dbReference type="RefSeq" id="WP_145263090.1">
    <property type="nucleotide sequence ID" value="NZ_CP036316.1"/>
</dbReference>
<name>A0A517TA55_9PLAN</name>
<sequence>MIEQIYDSETISWSKSFCNRWLDSKQCIHVSELSNRKWVSLPIADVMNLMGAEWLETSLANEKLRDFIGIAAGYNEEPLPFKIPASRDSILQFQGETCAVTSLMTNVQESFLVYKDHANRYHLICGPDEFVRSTFMVSYKTAKDIFFEEWANDSNFNEAEIHYFHRIWDQYTWWM</sequence>
<dbReference type="Proteomes" id="UP000319976">
    <property type="component" value="Chromosome"/>
</dbReference>
<dbReference type="KEGG" id="chya:V22_24960"/>
<protein>
    <submittedName>
        <fullName evidence="1">Uncharacterized protein</fullName>
    </submittedName>
</protein>